<reference evidence="3" key="1">
    <citation type="journal article" date="2021" name="Cell">
        <title>Tracing the genetic footprints of vertebrate landing in non-teleost ray-finned fishes.</title>
        <authorList>
            <person name="Bi X."/>
            <person name="Wang K."/>
            <person name="Yang L."/>
            <person name="Pan H."/>
            <person name="Jiang H."/>
            <person name="Wei Q."/>
            <person name="Fang M."/>
            <person name="Yu H."/>
            <person name="Zhu C."/>
            <person name="Cai Y."/>
            <person name="He Y."/>
            <person name="Gan X."/>
            <person name="Zeng H."/>
            <person name="Yu D."/>
            <person name="Zhu Y."/>
            <person name="Jiang H."/>
            <person name="Qiu Q."/>
            <person name="Yang H."/>
            <person name="Zhang Y.E."/>
            <person name="Wang W."/>
            <person name="Zhu M."/>
            <person name="He S."/>
            <person name="Zhang G."/>
        </authorList>
    </citation>
    <scope>NUCLEOTIDE SEQUENCE</scope>
    <source>
        <strain evidence="3">Pddl_001</strain>
    </source>
</reference>
<proteinExistence type="predicted"/>
<comment type="caution">
    <text evidence="3">The sequence shown here is derived from an EMBL/GenBank/DDBJ whole genome shotgun (WGS) entry which is preliminary data.</text>
</comment>
<feature type="non-terminal residue" evidence="3">
    <location>
        <position position="1"/>
    </location>
</feature>
<protein>
    <submittedName>
        <fullName evidence="3">HUTI imidazolonepropionase</fullName>
    </submittedName>
</protein>
<organism evidence="3 4">
    <name type="scientific">Polyodon spathula</name>
    <name type="common">North American paddlefish</name>
    <name type="synonym">Squalus spathula</name>
    <dbReference type="NCBI Taxonomy" id="7913"/>
    <lineage>
        <taxon>Eukaryota</taxon>
        <taxon>Metazoa</taxon>
        <taxon>Chordata</taxon>
        <taxon>Craniata</taxon>
        <taxon>Vertebrata</taxon>
        <taxon>Euteleostomi</taxon>
        <taxon>Actinopterygii</taxon>
        <taxon>Chondrostei</taxon>
        <taxon>Acipenseriformes</taxon>
        <taxon>Polyodontidae</taxon>
        <taxon>Polyodon</taxon>
    </lineage>
</organism>
<dbReference type="Gene3D" id="3.20.20.140">
    <property type="entry name" value="Metal-dependent hydrolases"/>
    <property type="match status" value="1"/>
</dbReference>
<feature type="non-terminal residue" evidence="3">
    <location>
        <position position="131"/>
    </location>
</feature>
<dbReference type="Proteomes" id="UP001166093">
    <property type="component" value="Unassembled WGS sequence"/>
</dbReference>
<keyword evidence="4" id="KW-1185">Reference proteome</keyword>
<evidence type="ECO:0000313" key="4">
    <source>
        <dbReference type="Proteomes" id="UP001166093"/>
    </source>
</evidence>
<dbReference type="InterPro" id="IPR005920">
    <property type="entry name" value="HutI"/>
</dbReference>
<dbReference type="EMBL" id="JAAWVQ010174482">
    <property type="protein sequence ID" value="MBN3288326.1"/>
    <property type="molecule type" value="Genomic_DNA"/>
</dbReference>
<evidence type="ECO:0000256" key="1">
    <source>
        <dbReference type="ARBA" id="ARBA00022723"/>
    </source>
</evidence>
<dbReference type="PANTHER" id="PTHR42752">
    <property type="entry name" value="IMIDAZOLONEPROPIONASE"/>
    <property type="match status" value="1"/>
</dbReference>
<keyword evidence="1" id="KW-0479">Metal-binding</keyword>
<sequence length="131" mass="15154">MSEGELHFDNIDVFCEKGVFDLKCTRAILQAGKDMGLQINFHGDELHPKNSAEVREYAKTPCESTVLKDLYNPITVDLIHIVASTCRFLRQHLCNIKWEHLIYQFGGHQELIKFVIVKGKVVYENKRTVDY</sequence>
<gene>
    <name evidence="3" type="primary">Amdhd1_1</name>
    <name evidence="3" type="ORF">GTO93_0000727</name>
</gene>
<accession>A0ABS2YPU7</accession>
<evidence type="ECO:0000256" key="2">
    <source>
        <dbReference type="ARBA" id="ARBA00022801"/>
    </source>
</evidence>
<name>A0ABS2YPU7_POLSP</name>
<evidence type="ECO:0000313" key="3">
    <source>
        <dbReference type="EMBL" id="MBN3288326.1"/>
    </source>
</evidence>
<keyword evidence="2" id="KW-0378">Hydrolase</keyword>
<dbReference type="PANTHER" id="PTHR42752:SF1">
    <property type="entry name" value="IMIDAZOLONEPROPIONASE-RELATED"/>
    <property type="match status" value="1"/>
</dbReference>